<evidence type="ECO:0000256" key="3">
    <source>
        <dbReference type="SAM" id="MobiDB-lite"/>
    </source>
</evidence>
<dbReference type="GO" id="GO:0008270">
    <property type="term" value="F:zinc ion binding"/>
    <property type="evidence" value="ECO:0007669"/>
    <property type="project" value="UniProtKB-KW"/>
</dbReference>
<protein>
    <submittedName>
        <fullName evidence="5">Uncharacterized protein TCIL3000_10_13540</fullName>
    </submittedName>
</protein>
<evidence type="ECO:0000259" key="4">
    <source>
        <dbReference type="PROSITE" id="PS50089"/>
    </source>
</evidence>
<feature type="domain" description="RING-type" evidence="4">
    <location>
        <begin position="26"/>
        <end position="78"/>
    </location>
</feature>
<keyword evidence="1" id="KW-0862">Zinc</keyword>
<dbReference type="InterPro" id="IPR001841">
    <property type="entry name" value="Znf_RING"/>
</dbReference>
<feature type="compositionally biased region" description="Polar residues" evidence="3">
    <location>
        <begin position="411"/>
        <end position="421"/>
    </location>
</feature>
<feature type="region of interest" description="Disordered" evidence="3">
    <location>
        <begin position="386"/>
        <end position="436"/>
    </location>
</feature>
<evidence type="ECO:0000313" key="5">
    <source>
        <dbReference type="EMBL" id="CCC94571.1"/>
    </source>
</evidence>
<sequence length="1037" mass="119981">MSGLASDNISATSIRVHGVLRDRDTCVFCGKRSTPPPNDPFAPVFAFFSLVDCAHYACQPCALVHCDNAGRHIRCPTCCVVSRLAQSGRRRGHRVDERVSIDDGVSSAASHSIRRPQMPLRSAFAPAGRRRRTNSVQFPENLVKSTSHSDGTVVSGTSVFNSALTLRAVGRLPADPSYSKNMESKKGTTAASSEEQVSVNLYTIRATSTKHRKRVTVNRSHSLPLPPTEHRYLQPSAPFHHPPPLVIRTVEEEEEVLASFQLIVREIEQTIIATLAKEEEERKIIATAEEHRRGSIHRLYESHERQRLARQNTLLEEFSDSRISPRSTTNASEDQVSASSNEEEMDIHRTQSKYIVQGSQEEAPPTPLHVQPNLKQITKEQLKNGYSLEGQKEEKQNKSVTNESHIRRNDSGNTQQMQEQNIMAKEEEQNKQSTITEELRARDILCSDESSERAMYATDERRERVEAAMWNSEQQLRLLEQLVDLVREEQQQRVKIQRDEARLQAEMERAEVNDVTAIRATIEAVAETLRREQEGVLRDEGEERYDIQEEERRTRRLIVRKSSEYPIDISPLRAESYSTEDTQRESEMPRGVLEFNAPESAIRARINLIITEELRARDILCSDESSERAMYATDERRERVEAAMWNSEQQLRLLEQLVDLVREEQQQRVKIQRDEARLQAEMERAEVNDVTAIRATIEAMAETLRREQEGVLRDEGEERYDIQEEERRTRRLIVRKSSEYPIDISPLRAESYSTEDTQRESEMPRGVLEFNAPESAIRARINLIITEELRARDILCSDESSERAMYATDEHRERVEAAMWNSEQQLRLLEQLVDLVREEQQQRVKIQRDEARLQAEMERTCEADIEAMADTLRREQEGVLRDEDEERYDIQEEERRIRRLIVRKSSQYPIDISPLRAESYSTEDTPRESEMPRGVLEFNAPESAIRARINLIITEELRARDILCSDESSERAMYATDERRERVEAAMWNSEQQLRLLEQLVDLVREEQQQRVKIQRDEARLQAEMERAEMSTQSGIR</sequence>
<organism evidence="5">
    <name type="scientific">Trypanosoma congolense (strain IL3000)</name>
    <dbReference type="NCBI Taxonomy" id="1068625"/>
    <lineage>
        <taxon>Eukaryota</taxon>
        <taxon>Discoba</taxon>
        <taxon>Euglenozoa</taxon>
        <taxon>Kinetoplastea</taxon>
        <taxon>Metakinetoplastina</taxon>
        <taxon>Trypanosomatida</taxon>
        <taxon>Trypanosomatidae</taxon>
        <taxon>Trypanosoma</taxon>
        <taxon>Nannomonas</taxon>
    </lineage>
</organism>
<feature type="region of interest" description="Disordered" evidence="3">
    <location>
        <begin position="319"/>
        <end position="347"/>
    </location>
</feature>
<proteinExistence type="predicted"/>
<dbReference type="AlphaFoldDB" id="G0UYV3"/>
<feature type="coiled-coil region" evidence="2">
    <location>
        <begin position="980"/>
        <end position="1031"/>
    </location>
</feature>
<feature type="compositionally biased region" description="Polar residues" evidence="3">
    <location>
        <begin position="321"/>
        <end position="340"/>
    </location>
</feature>
<dbReference type="VEuPathDB" id="TriTrypDB:TcIL3000_10_13540"/>
<keyword evidence="1" id="KW-0479">Metal-binding</keyword>
<feature type="coiled-coil region" evidence="2">
    <location>
        <begin position="637"/>
        <end position="688"/>
    </location>
</feature>
<feature type="coiled-coil region" evidence="2">
    <location>
        <begin position="462"/>
        <end position="513"/>
    </location>
</feature>
<keyword evidence="1" id="KW-0863">Zinc-finger</keyword>
<feature type="coiled-coil region" evidence="2">
    <location>
        <begin position="812"/>
        <end position="856"/>
    </location>
</feature>
<evidence type="ECO:0000256" key="2">
    <source>
        <dbReference type="SAM" id="Coils"/>
    </source>
</evidence>
<evidence type="ECO:0000256" key="1">
    <source>
        <dbReference type="PROSITE-ProRule" id="PRU00175"/>
    </source>
</evidence>
<dbReference type="PROSITE" id="PS50089">
    <property type="entry name" value="ZF_RING_2"/>
    <property type="match status" value="1"/>
</dbReference>
<keyword evidence="2" id="KW-0175">Coiled coil</keyword>
<dbReference type="EMBL" id="HE575323">
    <property type="protein sequence ID" value="CCC94571.1"/>
    <property type="molecule type" value="Genomic_DNA"/>
</dbReference>
<reference evidence="5" key="1">
    <citation type="journal article" date="2012" name="Proc. Natl. Acad. Sci. U.S.A.">
        <title>Antigenic diversity is generated by distinct evolutionary mechanisms in African trypanosome species.</title>
        <authorList>
            <person name="Jackson A.P."/>
            <person name="Berry A."/>
            <person name="Aslett M."/>
            <person name="Allison H.C."/>
            <person name="Burton P."/>
            <person name="Vavrova-Anderson J."/>
            <person name="Brown R."/>
            <person name="Browne H."/>
            <person name="Corton N."/>
            <person name="Hauser H."/>
            <person name="Gamble J."/>
            <person name="Gilderthorp R."/>
            <person name="Marcello L."/>
            <person name="McQuillan J."/>
            <person name="Otto T.D."/>
            <person name="Quail M.A."/>
            <person name="Sanders M.J."/>
            <person name="van Tonder A."/>
            <person name="Ginger M.L."/>
            <person name="Field M.C."/>
            <person name="Barry J.D."/>
            <person name="Hertz-Fowler C."/>
            <person name="Berriman M."/>
        </authorList>
    </citation>
    <scope>NUCLEOTIDE SEQUENCE</scope>
    <source>
        <strain evidence="5">IL3000</strain>
    </source>
</reference>
<accession>G0UYV3</accession>
<gene>
    <name evidence="5" type="ORF">TCIL3000_10_13540</name>
</gene>
<name>G0UYV3_TRYCI</name>
<dbReference type="CDD" id="cd16449">
    <property type="entry name" value="RING-HC"/>
    <property type="match status" value="1"/>
</dbReference>